<evidence type="ECO:0000256" key="2">
    <source>
        <dbReference type="SAM" id="MobiDB-lite"/>
    </source>
</evidence>
<feature type="compositionally biased region" description="Polar residues" evidence="2">
    <location>
        <begin position="24"/>
        <end position="40"/>
    </location>
</feature>
<dbReference type="Pfam" id="PF13489">
    <property type="entry name" value="Methyltransf_23"/>
    <property type="match status" value="1"/>
</dbReference>
<keyword evidence="3" id="KW-0808">Transferase</keyword>
<dbReference type="GO" id="GO:0008168">
    <property type="term" value="F:methyltransferase activity"/>
    <property type="evidence" value="ECO:0007669"/>
    <property type="project" value="UniProtKB-KW"/>
</dbReference>
<feature type="region of interest" description="Disordered" evidence="2">
    <location>
        <begin position="409"/>
        <end position="443"/>
    </location>
</feature>
<dbReference type="PANTHER" id="PTHR43591:SF105">
    <property type="entry name" value="METHYLTRANSFERASE DOMAIN-CONTAINING PROTEIN-RELATED"/>
    <property type="match status" value="1"/>
</dbReference>
<dbReference type="OrthoDB" id="2013972at2759"/>
<keyword evidence="3" id="KW-0489">Methyltransferase</keyword>
<dbReference type="EMBL" id="ML119060">
    <property type="protein sequence ID" value="ROT35910.1"/>
    <property type="molecule type" value="Genomic_DNA"/>
</dbReference>
<reference evidence="3 4" key="1">
    <citation type="journal article" date="2018" name="Mol. Ecol.">
        <title>The obligate alkalophilic soda-lake fungus Sodiomyces alkalinus has shifted to a protein diet.</title>
        <authorList>
            <person name="Grum-Grzhimaylo A.A."/>
            <person name="Falkoski D.L."/>
            <person name="van den Heuvel J."/>
            <person name="Valero-Jimenez C.A."/>
            <person name="Min B."/>
            <person name="Choi I.G."/>
            <person name="Lipzen A."/>
            <person name="Daum C.G."/>
            <person name="Aanen D.K."/>
            <person name="Tsang A."/>
            <person name="Henrissat B."/>
            <person name="Bilanenko E.N."/>
            <person name="de Vries R.P."/>
            <person name="van Kan J.A.L."/>
            <person name="Grigoriev I.V."/>
            <person name="Debets A.J.M."/>
        </authorList>
    </citation>
    <scope>NUCLEOTIDE SEQUENCE [LARGE SCALE GENOMIC DNA]</scope>
    <source>
        <strain evidence="3 4">F11</strain>
    </source>
</reference>
<dbReference type="Gene3D" id="3.40.50.150">
    <property type="entry name" value="Vaccinia Virus protein VP39"/>
    <property type="match status" value="1"/>
</dbReference>
<proteinExistence type="inferred from homology"/>
<dbReference type="GO" id="GO:0032259">
    <property type="term" value="P:methylation"/>
    <property type="evidence" value="ECO:0007669"/>
    <property type="project" value="UniProtKB-KW"/>
</dbReference>
<gene>
    <name evidence="3" type="ORF">SODALDRAFT_283021</name>
</gene>
<organism evidence="3 4">
    <name type="scientific">Sodiomyces alkalinus (strain CBS 110278 / VKM F-3762 / F11)</name>
    <name type="common">Alkaliphilic filamentous fungus</name>
    <dbReference type="NCBI Taxonomy" id="1314773"/>
    <lineage>
        <taxon>Eukaryota</taxon>
        <taxon>Fungi</taxon>
        <taxon>Dikarya</taxon>
        <taxon>Ascomycota</taxon>
        <taxon>Pezizomycotina</taxon>
        <taxon>Sordariomycetes</taxon>
        <taxon>Hypocreomycetidae</taxon>
        <taxon>Glomerellales</taxon>
        <taxon>Plectosphaerellaceae</taxon>
        <taxon>Sodiomyces</taxon>
    </lineage>
</organism>
<name>A0A3N2PNA7_SODAK</name>
<feature type="region of interest" description="Disordered" evidence="2">
    <location>
        <begin position="1"/>
        <end position="95"/>
    </location>
</feature>
<evidence type="ECO:0000313" key="3">
    <source>
        <dbReference type="EMBL" id="ROT35910.1"/>
    </source>
</evidence>
<dbReference type="InterPro" id="IPR029063">
    <property type="entry name" value="SAM-dependent_MTases_sf"/>
</dbReference>
<dbReference type="AlphaFoldDB" id="A0A3N2PNA7"/>
<dbReference type="GeneID" id="39576855"/>
<accession>A0A3N2PNA7</accession>
<dbReference type="PANTHER" id="PTHR43591">
    <property type="entry name" value="METHYLTRANSFERASE"/>
    <property type="match status" value="1"/>
</dbReference>
<dbReference type="STRING" id="1314773.A0A3N2PNA7"/>
<evidence type="ECO:0000256" key="1">
    <source>
        <dbReference type="ARBA" id="ARBA00038158"/>
    </source>
</evidence>
<comment type="similarity">
    <text evidence="1">Belongs to the methyltransferase superfamily. LaeA methyltransferase family.</text>
</comment>
<feature type="compositionally biased region" description="Basic residues" evidence="2">
    <location>
        <begin position="1"/>
        <end position="13"/>
    </location>
</feature>
<dbReference type="SUPFAM" id="SSF53335">
    <property type="entry name" value="S-adenosyl-L-methionine-dependent methyltransferases"/>
    <property type="match status" value="1"/>
</dbReference>
<dbReference type="RefSeq" id="XP_028463716.1">
    <property type="nucleotide sequence ID" value="XM_028608377.1"/>
</dbReference>
<evidence type="ECO:0000313" key="4">
    <source>
        <dbReference type="Proteomes" id="UP000272025"/>
    </source>
</evidence>
<feature type="compositionally biased region" description="Basic and acidic residues" evidence="2">
    <location>
        <begin position="418"/>
        <end position="443"/>
    </location>
</feature>
<feature type="compositionally biased region" description="Basic and acidic residues" evidence="2">
    <location>
        <begin position="14"/>
        <end position="23"/>
    </location>
</feature>
<dbReference type="CDD" id="cd02440">
    <property type="entry name" value="AdoMet_MTases"/>
    <property type="match status" value="1"/>
</dbReference>
<feature type="compositionally biased region" description="Polar residues" evidence="2">
    <location>
        <begin position="49"/>
        <end position="60"/>
    </location>
</feature>
<sequence>MAKSRRTKKRKASRQHDPQRSLDRNTMSTLSTEGQTSDGALSSDVPESEQGTGTELTSVAGSEEYGMTSVSSTRDADDRESDVSDGVSTFAPPSEYPSIVTAYRSEMPYVTDQDVEMASTRSLTEQDLDYRWIHGRRYCQTYYMPNDEYEQCRLSLLHRTFLEIFGGEVCTAPIQNPQKVLDIGTGIGEWAMAFSDRYPGCEVIGTDISAIQPTSVPANCFFEIDDAELEWEREADSFDLVHMRDLMGAFRDWPFIYQQAYKVLKPGGWLEIADFDNSGSGVKSIVSNFPPDSDMHRLAAELVTAANKSGRQRNLHHVNPVFLTDAGFVDVKITEHVIPINIEANEGKLWLIACVDGMEALTLRLLTQYMGWEPQKLKEACYNVARDISRIARDPIKSKGLNIKVRVMIGRKPMNPKPNKDTTGKPGEEPERKPEDVAREGNE</sequence>
<dbReference type="Proteomes" id="UP000272025">
    <property type="component" value="Unassembled WGS sequence"/>
</dbReference>
<protein>
    <submittedName>
        <fullName evidence="3">S-adenosyl-L-methionine-dependent methyltransferase</fullName>
    </submittedName>
</protein>
<keyword evidence="4" id="KW-1185">Reference proteome</keyword>